<evidence type="ECO:0000313" key="1">
    <source>
        <dbReference type="EMBL" id="KEP69717.1"/>
    </source>
</evidence>
<keyword evidence="2" id="KW-1185">Reference proteome</keyword>
<proteinExistence type="predicted"/>
<organism evidence="1 2">
    <name type="scientific">Thioclava dalianensis</name>
    <dbReference type="NCBI Taxonomy" id="1185766"/>
    <lineage>
        <taxon>Bacteria</taxon>
        <taxon>Pseudomonadati</taxon>
        <taxon>Pseudomonadota</taxon>
        <taxon>Alphaproteobacteria</taxon>
        <taxon>Rhodobacterales</taxon>
        <taxon>Paracoccaceae</taxon>
        <taxon>Thioclava</taxon>
    </lineage>
</organism>
<accession>A0A074U511</accession>
<sequence>MESFVHTVLWRRLDQPGYDACRIAATSQGWTIEGAAVFAQNGTAAHLAYRLFCDATWRSRGASVSGWVGHMSLDLTLERAGTDDWRVNGEIDPNMTGLDDIDLGFTPASNTNAIRRLDLSEGTGADCVAVWLDTEDWSVKRLPQSYHRTGPRTYAYVSPQHDYRATLVTDAFGAITDYPDLWTMCRT</sequence>
<dbReference type="eggNOG" id="COG3554">
    <property type="taxonomic scope" value="Bacteria"/>
</dbReference>
<protein>
    <recommendedName>
        <fullName evidence="3">Glycolipid-binding domain-containing protein</fullName>
    </recommendedName>
</protein>
<reference evidence="1 2" key="1">
    <citation type="submission" date="2014-03" db="EMBL/GenBank/DDBJ databases">
        <title>The draft genome sequence of Thioclava dalianensis DLFJ1-1.</title>
        <authorList>
            <person name="Lai Q."/>
            <person name="Shao Z."/>
        </authorList>
    </citation>
    <scope>NUCLEOTIDE SEQUENCE [LARGE SCALE GENOMIC DNA]</scope>
    <source>
        <strain evidence="1 2">DLFJ1-1</strain>
    </source>
</reference>
<name>A0A074U511_9RHOB</name>
<dbReference type="InterPro" id="IPR009467">
    <property type="entry name" value="Glycolipid-bd_prot_put"/>
</dbReference>
<dbReference type="RefSeq" id="WP_038065902.1">
    <property type="nucleotide sequence ID" value="NZ_JHEH01000011.1"/>
</dbReference>
<comment type="caution">
    <text evidence="1">The sequence shown here is derived from an EMBL/GenBank/DDBJ whole genome shotgun (WGS) entry which is preliminary data.</text>
</comment>
<dbReference type="SUPFAM" id="SSF159275">
    <property type="entry name" value="PA1994-like"/>
    <property type="match status" value="1"/>
</dbReference>
<evidence type="ECO:0000313" key="2">
    <source>
        <dbReference type="Proteomes" id="UP000027725"/>
    </source>
</evidence>
<dbReference type="AlphaFoldDB" id="A0A074U511"/>
<dbReference type="STRING" id="1185766.SAMN05216224_1011007"/>
<dbReference type="Pfam" id="PF06475">
    <property type="entry name" value="Glycolipid_bind"/>
    <property type="match status" value="1"/>
</dbReference>
<evidence type="ECO:0008006" key="3">
    <source>
        <dbReference type="Google" id="ProtNLM"/>
    </source>
</evidence>
<dbReference type="EMBL" id="JHEH01000011">
    <property type="protein sequence ID" value="KEP69717.1"/>
    <property type="molecule type" value="Genomic_DNA"/>
</dbReference>
<dbReference type="Proteomes" id="UP000027725">
    <property type="component" value="Unassembled WGS sequence"/>
</dbReference>
<gene>
    <name evidence="1" type="ORF">DL1_02565</name>
</gene>